<evidence type="ECO:0000313" key="3">
    <source>
        <dbReference type="Proteomes" id="UP000236291"/>
    </source>
</evidence>
<gene>
    <name evidence="2" type="ORF">L195_g024755</name>
</gene>
<protein>
    <submittedName>
        <fullName evidence="2">Polypyrimidine tract-binding protein 3-like</fullName>
    </submittedName>
</protein>
<organism evidence="2 3">
    <name type="scientific">Trifolium pratense</name>
    <name type="common">Red clover</name>
    <dbReference type="NCBI Taxonomy" id="57577"/>
    <lineage>
        <taxon>Eukaryota</taxon>
        <taxon>Viridiplantae</taxon>
        <taxon>Streptophyta</taxon>
        <taxon>Embryophyta</taxon>
        <taxon>Tracheophyta</taxon>
        <taxon>Spermatophyta</taxon>
        <taxon>Magnoliopsida</taxon>
        <taxon>eudicotyledons</taxon>
        <taxon>Gunneridae</taxon>
        <taxon>Pentapetalae</taxon>
        <taxon>rosids</taxon>
        <taxon>fabids</taxon>
        <taxon>Fabales</taxon>
        <taxon>Fabaceae</taxon>
        <taxon>Papilionoideae</taxon>
        <taxon>50 kb inversion clade</taxon>
        <taxon>NPAAA clade</taxon>
        <taxon>Hologalegina</taxon>
        <taxon>IRL clade</taxon>
        <taxon>Trifolieae</taxon>
        <taxon>Trifolium</taxon>
    </lineage>
</organism>
<dbReference type="Pfam" id="PF13893">
    <property type="entry name" value="RRM_5"/>
    <property type="match status" value="1"/>
</dbReference>
<sequence length="253" mass="27456">SGYGGDAGMYAGVQGSGPRQGGFSHVTIEAAFEGDLPPGITGTNERSTILVANLNPDRIDEDKLFNLFSIYGSSSKDPHMCITYSFTSIVECYAAASLKLSCISLAASLSYNQPLLPSAPLSPCLYTTFLPQNFPGLLPSPCLHLSFRFFADELQNNEEKNISKNRKLNCKLGDGSSPGTTVHANDDTSANASEEDTAQAFENRLVLGKFLGRKVVYKQGDNAVEGSYESCYNPRPRAYYPSPAYRSYVETRP</sequence>
<feature type="non-terminal residue" evidence="2">
    <location>
        <position position="1"/>
    </location>
</feature>
<evidence type="ECO:0000256" key="1">
    <source>
        <dbReference type="SAM" id="MobiDB-lite"/>
    </source>
</evidence>
<proteinExistence type="predicted"/>
<dbReference type="EMBL" id="ASHM01020135">
    <property type="protein sequence ID" value="PNY01460.1"/>
    <property type="molecule type" value="Genomic_DNA"/>
</dbReference>
<dbReference type="ExpressionAtlas" id="A0A2K3NEK1">
    <property type="expression patterns" value="baseline"/>
</dbReference>
<feature type="compositionally biased region" description="Polar residues" evidence="1">
    <location>
        <begin position="177"/>
        <end position="192"/>
    </location>
</feature>
<evidence type="ECO:0000313" key="2">
    <source>
        <dbReference type="EMBL" id="PNY01460.1"/>
    </source>
</evidence>
<name>A0A2K3NEK1_TRIPR</name>
<dbReference type="Proteomes" id="UP000236291">
    <property type="component" value="Unassembled WGS sequence"/>
</dbReference>
<comment type="caution">
    <text evidence="2">The sequence shown here is derived from an EMBL/GenBank/DDBJ whole genome shotgun (WGS) entry which is preliminary data.</text>
</comment>
<dbReference type="STRING" id="57577.A0A2K3NEK1"/>
<reference evidence="2 3" key="2">
    <citation type="journal article" date="2017" name="Front. Plant Sci.">
        <title>Gene Classification and Mining of Molecular Markers Useful in Red Clover (Trifolium pratense) Breeding.</title>
        <authorList>
            <person name="Istvanek J."/>
            <person name="Dluhosova J."/>
            <person name="Dluhos P."/>
            <person name="Patkova L."/>
            <person name="Nedelnik J."/>
            <person name="Repkova J."/>
        </authorList>
    </citation>
    <scope>NUCLEOTIDE SEQUENCE [LARGE SCALE GENOMIC DNA]</scope>
    <source>
        <strain evidence="3">cv. Tatra</strain>
        <tissue evidence="2">Young leaves</tissue>
    </source>
</reference>
<feature type="region of interest" description="Disordered" evidence="1">
    <location>
        <begin position="174"/>
        <end position="196"/>
    </location>
</feature>
<dbReference type="AlphaFoldDB" id="A0A2K3NEK1"/>
<accession>A0A2K3NEK1</accession>
<reference evidence="2 3" key="1">
    <citation type="journal article" date="2014" name="Am. J. Bot.">
        <title>Genome assembly and annotation for red clover (Trifolium pratense; Fabaceae).</title>
        <authorList>
            <person name="Istvanek J."/>
            <person name="Jaros M."/>
            <person name="Krenek A."/>
            <person name="Repkova J."/>
        </authorList>
    </citation>
    <scope>NUCLEOTIDE SEQUENCE [LARGE SCALE GENOMIC DNA]</scope>
    <source>
        <strain evidence="3">cv. Tatra</strain>
        <tissue evidence="2">Young leaves</tissue>
    </source>
</reference>